<dbReference type="KEGG" id="fes:HER31_08235"/>
<evidence type="ECO:0000313" key="2">
    <source>
        <dbReference type="EMBL" id="QIZ76861.1"/>
    </source>
</evidence>
<evidence type="ECO:0000313" key="3">
    <source>
        <dbReference type="Proteomes" id="UP000501602"/>
    </source>
</evidence>
<keyword evidence="1" id="KW-0472">Membrane</keyword>
<name>A0A6H1UCR5_9GAMM</name>
<evidence type="ECO:0000256" key="1">
    <source>
        <dbReference type="SAM" id="Phobius"/>
    </source>
</evidence>
<accession>A0A6H1UCR5</accession>
<keyword evidence="3" id="KW-1185">Reference proteome</keyword>
<organism evidence="2 3">
    <name type="scientific">Ferrimonas lipolytica</name>
    <dbReference type="NCBI Taxonomy" id="2724191"/>
    <lineage>
        <taxon>Bacteria</taxon>
        <taxon>Pseudomonadati</taxon>
        <taxon>Pseudomonadota</taxon>
        <taxon>Gammaproteobacteria</taxon>
        <taxon>Alteromonadales</taxon>
        <taxon>Ferrimonadaceae</taxon>
        <taxon>Ferrimonas</taxon>
    </lineage>
</organism>
<gene>
    <name evidence="2" type="ORF">HER31_08235</name>
</gene>
<feature type="transmembrane region" description="Helical" evidence="1">
    <location>
        <begin position="52"/>
        <end position="73"/>
    </location>
</feature>
<dbReference type="Proteomes" id="UP000501602">
    <property type="component" value="Chromosome"/>
</dbReference>
<dbReference type="RefSeq" id="WP_168660122.1">
    <property type="nucleotide sequence ID" value="NZ_CP051180.1"/>
</dbReference>
<sequence>MILLLQTIMLLIGMSLVILSLAKYINRSGNWHGVWQIWVGQLKDFNPAEFRLFRSAILLLFLAIILRIVNLTLNG</sequence>
<protein>
    <submittedName>
        <fullName evidence="2">Uncharacterized protein</fullName>
    </submittedName>
</protein>
<proteinExistence type="predicted"/>
<keyword evidence="1" id="KW-1133">Transmembrane helix</keyword>
<reference evidence="2 3" key="1">
    <citation type="submission" date="2020-04" db="EMBL/GenBank/DDBJ databases">
        <title>Ferrimonas sp. S7 isolated from sea water.</title>
        <authorList>
            <person name="Bae S.S."/>
            <person name="Baek K."/>
        </authorList>
    </citation>
    <scope>NUCLEOTIDE SEQUENCE [LARGE SCALE GENOMIC DNA]</scope>
    <source>
        <strain evidence="2 3">S7</strain>
    </source>
</reference>
<dbReference type="EMBL" id="CP051180">
    <property type="protein sequence ID" value="QIZ76861.1"/>
    <property type="molecule type" value="Genomic_DNA"/>
</dbReference>
<dbReference type="AlphaFoldDB" id="A0A6H1UCR5"/>
<keyword evidence="1" id="KW-0812">Transmembrane</keyword>